<feature type="chain" id="PRO_5022197898" evidence="5">
    <location>
        <begin position="24"/>
        <end position="454"/>
    </location>
</feature>
<sequence>MKRTRRLTVIATAVLVALVPACAAERPPTESGGWDDTGEVTYWMWDANQLPAYQRCATDFEARNPDIDIAIEQVGWDYYWGRMLTSFVANSAPDVFVNHTSKYGDYTSRGLIEPLDELIARDGPDLSQFVEGTGDLWVGDDGKRYGLPKDFDAVGIFYNATMARDAGITPEQMQNLTWNPQDGGTYEDVLARLTVDANGVRGDEPGFDPRNVATYGLGIAYPPGGGSGQTQWSFLTATLGWGHTDRPLWGTRFNYDDPRFQETIAWWRSLVEKGYMPPLEQAVGNELSQLLQAGRVALVTEGSWNISTFAKLGGIEMATAPTPIGPQGFRSAMTNSLADSIAAGSPNKGAAWKWVRYLASPECQSVVAEGGVVVPAIASVVSTAEAAIGAHGLDITPFTRQLREGTAFPYPAAQHAADIDSIMETAMERVMAGSADVSSFTAANEEVNALFTQG</sequence>
<comment type="caution">
    <text evidence="6">The sequence shown here is derived from an EMBL/GenBank/DDBJ whole genome shotgun (WGS) entry which is preliminary data.</text>
</comment>
<proteinExistence type="inferred from homology"/>
<keyword evidence="4 5" id="KW-0732">Signal</keyword>
<dbReference type="AlphaFoldDB" id="A0A561T1I3"/>
<evidence type="ECO:0000256" key="5">
    <source>
        <dbReference type="SAM" id="SignalP"/>
    </source>
</evidence>
<dbReference type="Pfam" id="PF13416">
    <property type="entry name" value="SBP_bac_8"/>
    <property type="match status" value="1"/>
</dbReference>
<dbReference type="PANTHER" id="PTHR43649">
    <property type="entry name" value="ARABINOSE-BINDING PROTEIN-RELATED"/>
    <property type="match status" value="1"/>
</dbReference>
<dbReference type="RefSeq" id="WP_147259571.1">
    <property type="nucleotide sequence ID" value="NZ_VIWU01000001.1"/>
</dbReference>
<dbReference type="CDD" id="cd13585">
    <property type="entry name" value="PBP2_TMBP_like"/>
    <property type="match status" value="1"/>
</dbReference>
<accession>A0A561T1I3</accession>
<evidence type="ECO:0000256" key="3">
    <source>
        <dbReference type="ARBA" id="ARBA00022448"/>
    </source>
</evidence>
<keyword evidence="7" id="KW-1185">Reference proteome</keyword>
<name>A0A561T1I3_9PSEU</name>
<evidence type="ECO:0000313" key="7">
    <source>
        <dbReference type="Proteomes" id="UP000321261"/>
    </source>
</evidence>
<dbReference type="InterPro" id="IPR006059">
    <property type="entry name" value="SBP"/>
</dbReference>
<evidence type="ECO:0000256" key="4">
    <source>
        <dbReference type="ARBA" id="ARBA00022729"/>
    </source>
</evidence>
<organism evidence="6 7">
    <name type="scientific">Pseudonocardia hierapolitana</name>
    <dbReference type="NCBI Taxonomy" id="1128676"/>
    <lineage>
        <taxon>Bacteria</taxon>
        <taxon>Bacillati</taxon>
        <taxon>Actinomycetota</taxon>
        <taxon>Actinomycetes</taxon>
        <taxon>Pseudonocardiales</taxon>
        <taxon>Pseudonocardiaceae</taxon>
        <taxon>Pseudonocardia</taxon>
    </lineage>
</organism>
<evidence type="ECO:0000313" key="6">
    <source>
        <dbReference type="EMBL" id="TWF80978.1"/>
    </source>
</evidence>
<evidence type="ECO:0000256" key="2">
    <source>
        <dbReference type="ARBA" id="ARBA00008520"/>
    </source>
</evidence>
<comment type="subcellular location">
    <subcellularLocation>
        <location evidence="1">Cell envelope</location>
    </subcellularLocation>
</comment>
<dbReference type="EMBL" id="VIWU01000001">
    <property type="protein sequence ID" value="TWF80978.1"/>
    <property type="molecule type" value="Genomic_DNA"/>
</dbReference>
<dbReference type="OrthoDB" id="1650177at2"/>
<dbReference type="InterPro" id="IPR050490">
    <property type="entry name" value="Bact_solute-bd_prot1"/>
</dbReference>
<dbReference type="Gene3D" id="3.40.190.10">
    <property type="entry name" value="Periplasmic binding protein-like II"/>
    <property type="match status" value="1"/>
</dbReference>
<evidence type="ECO:0000256" key="1">
    <source>
        <dbReference type="ARBA" id="ARBA00004196"/>
    </source>
</evidence>
<reference evidence="6 7" key="1">
    <citation type="submission" date="2019-06" db="EMBL/GenBank/DDBJ databases">
        <title>Sequencing the genomes of 1000 actinobacteria strains.</title>
        <authorList>
            <person name="Klenk H.-P."/>
        </authorList>
    </citation>
    <scope>NUCLEOTIDE SEQUENCE [LARGE SCALE GENOMIC DNA]</scope>
    <source>
        <strain evidence="6 7">DSM 45671</strain>
    </source>
</reference>
<dbReference type="PANTHER" id="PTHR43649:SF31">
    <property type="entry name" value="SN-GLYCEROL-3-PHOSPHATE-BINDING PERIPLASMIC PROTEIN UGPB"/>
    <property type="match status" value="1"/>
</dbReference>
<gene>
    <name evidence="6" type="ORF">FHX44_116921</name>
</gene>
<comment type="similarity">
    <text evidence="2">Belongs to the bacterial solute-binding protein 1 family.</text>
</comment>
<dbReference type="SUPFAM" id="SSF53850">
    <property type="entry name" value="Periplasmic binding protein-like II"/>
    <property type="match status" value="1"/>
</dbReference>
<dbReference type="Proteomes" id="UP000321261">
    <property type="component" value="Unassembled WGS sequence"/>
</dbReference>
<feature type="signal peptide" evidence="5">
    <location>
        <begin position="1"/>
        <end position="23"/>
    </location>
</feature>
<dbReference type="GO" id="GO:0030313">
    <property type="term" value="C:cell envelope"/>
    <property type="evidence" value="ECO:0007669"/>
    <property type="project" value="UniProtKB-SubCell"/>
</dbReference>
<keyword evidence="3" id="KW-0813">Transport</keyword>
<protein>
    <submittedName>
        <fullName evidence="6">Carbohydrate ABC transporter substrate-binding protein (CUT1 family)</fullName>
    </submittedName>
</protein>